<feature type="domain" description="RmlD-like substrate binding" evidence="1">
    <location>
        <begin position="4"/>
        <end position="51"/>
    </location>
</feature>
<dbReference type="InterPro" id="IPR029903">
    <property type="entry name" value="RmlD-like-bd"/>
</dbReference>
<evidence type="ECO:0000259" key="1">
    <source>
        <dbReference type="Pfam" id="PF04321"/>
    </source>
</evidence>
<gene>
    <name evidence="2" type="ORF">ACFQ08_11265</name>
</gene>
<protein>
    <submittedName>
        <fullName evidence="2">Sugar nucleotide-binding protein</fullName>
    </submittedName>
</protein>
<evidence type="ECO:0000313" key="2">
    <source>
        <dbReference type="EMBL" id="MFD0885123.1"/>
    </source>
</evidence>
<accession>A0ABW3DMM2</accession>
<sequence>MSRWLVTGASGMLAAELLGLLRAQGESVVALTRDDLDLRDERAVREAVAEHR</sequence>
<dbReference type="SUPFAM" id="SSF51735">
    <property type="entry name" value="NAD(P)-binding Rossmann-fold domains"/>
    <property type="match status" value="1"/>
</dbReference>
<dbReference type="EMBL" id="JBHTHX010000294">
    <property type="protein sequence ID" value="MFD0885123.1"/>
    <property type="molecule type" value="Genomic_DNA"/>
</dbReference>
<evidence type="ECO:0000313" key="3">
    <source>
        <dbReference type="Proteomes" id="UP001597024"/>
    </source>
</evidence>
<dbReference type="Gene3D" id="3.40.50.720">
    <property type="entry name" value="NAD(P)-binding Rossmann-like Domain"/>
    <property type="match status" value="1"/>
</dbReference>
<reference evidence="3" key="1">
    <citation type="journal article" date="2019" name="Int. J. Syst. Evol. Microbiol.">
        <title>The Global Catalogue of Microorganisms (GCM) 10K type strain sequencing project: providing services to taxonomists for standard genome sequencing and annotation.</title>
        <authorList>
            <consortium name="The Broad Institute Genomics Platform"/>
            <consortium name="The Broad Institute Genome Sequencing Center for Infectious Disease"/>
            <person name="Wu L."/>
            <person name="Ma J."/>
        </authorList>
    </citation>
    <scope>NUCLEOTIDE SEQUENCE [LARGE SCALE GENOMIC DNA]</scope>
    <source>
        <strain evidence="3">CCUG 62974</strain>
    </source>
</reference>
<dbReference type="InterPro" id="IPR036291">
    <property type="entry name" value="NAD(P)-bd_dom_sf"/>
</dbReference>
<dbReference type="Pfam" id="PF04321">
    <property type="entry name" value="RmlD_sub_bind"/>
    <property type="match status" value="1"/>
</dbReference>
<organism evidence="2 3">
    <name type="scientific">Streptosporangium algeriense</name>
    <dbReference type="NCBI Taxonomy" id="1682748"/>
    <lineage>
        <taxon>Bacteria</taxon>
        <taxon>Bacillati</taxon>
        <taxon>Actinomycetota</taxon>
        <taxon>Actinomycetes</taxon>
        <taxon>Streptosporangiales</taxon>
        <taxon>Streptosporangiaceae</taxon>
        <taxon>Streptosporangium</taxon>
    </lineage>
</organism>
<keyword evidence="3" id="KW-1185">Reference proteome</keyword>
<proteinExistence type="predicted"/>
<comment type="caution">
    <text evidence="2">The sequence shown here is derived from an EMBL/GenBank/DDBJ whole genome shotgun (WGS) entry which is preliminary data.</text>
</comment>
<name>A0ABW3DMM2_9ACTN</name>
<dbReference type="Proteomes" id="UP001597024">
    <property type="component" value="Unassembled WGS sequence"/>
</dbReference>
<feature type="non-terminal residue" evidence="2">
    <location>
        <position position="52"/>
    </location>
</feature>